<keyword evidence="4" id="KW-0238">DNA-binding</keyword>
<dbReference type="GO" id="GO:0006298">
    <property type="term" value="P:mismatch repair"/>
    <property type="evidence" value="ECO:0007669"/>
    <property type="project" value="InterPro"/>
</dbReference>
<dbReference type="GO" id="GO:0005634">
    <property type="term" value="C:nucleus"/>
    <property type="evidence" value="ECO:0007669"/>
    <property type="project" value="TreeGrafter"/>
</dbReference>
<keyword evidence="3" id="KW-0067">ATP-binding</keyword>
<dbReference type="PROSITE" id="PS00486">
    <property type="entry name" value="DNA_MISMATCH_REPAIR_2"/>
    <property type="match status" value="1"/>
</dbReference>
<proteinExistence type="inferred from homology"/>
<evidence type="ECO:0000256" key="4">
    <source>
        <dbReference type="ARBA" id="ARBA00023125"/>
    </source>
</evidence>
<dbReference type="SUPFAM" id="SSF52540">
    <property type="entry name" value="P-loop containing nucleoside triphosphate hydrolases"/>
    <property type="match status" value="1"/>
</dbReference>
<dbReference type="SUPFAM" id="SSF48334">
    <property type="entry name" value="DNA repair protein MutS, domain III"/>
    <property type="match status" value="1"/>
</dbReference>
<dbReference type="Pfam" id="PF00488">
    <property type="entry name" value="MutS_V"/>
    <property type="match status" value="1"/>
</dbReference>
<dbReference type="Gene3D" id="3.30.420.110">
    <property type="entry name" value="MutS, connector domain"/>
    <property type="match status" value="1"/>
</dbReference>
<dbReference type="InterPro" id="IPR045076">
    <property type="entry name" value="MutS"/>
</dbReference>
<dbReference type="GO" id="GO:0140664">
    <property type="term" value="F:ATP-dependent DNA damage sensor activity"/>
    <property type="evidence" value="ECO:0007669"/>
    <property type="project" value="InterPro"/>
</dbReference>
<evidence type="ECO:0000256" key="5">
    <source>
        <dbReference type="ARBA" id="ARBA00023254"/>
    </source>
</evidence>
<dbReference type="FunFam" id="1.10.1420.10:FF:000013">
    <property type="entry name" value="mutS protein homolog 4"/>
    <property type="match status" value="1"/>
</dbReference>
<dbReference type="Gene3D" id="3.40.50.300">
    <property type="entry name" value="P-loop containing nucleotide triphosphate hydrolases"/>
    <property type="match status" value="1"/>
</dbReference>
<evidence type="ECO:0000256" key="6">
    <source>
        <dbReference type="SAM" id="MobiDB-lite"/>
    </source>
</evidence>
<keyword evidence="9" id="KW-1185">Reference proteome</keyword>
<dbReference type="Proteomes" id="UP000799766">
    <property type="component" value="Unassembled WGS sequence"/>
</dbReference>
<dbReference type="EMBL" id="MU001689">
    <property type="protein sequence ID" value="KAF2454939.1"/>
    <property type="molecule type" value="Genomic_DNA"/>
</dbReference>
<feature type="compositionally biased region" description="Basic and acidic residues" evidence="6">
    <location>
        <begin position="844"/>
        <end position="858"/>
    </location>
</feature>
<comment type="similarity">
    <text evidence="1">Belongs to the DNA mismatch repair MutS family.</text>
</comment>
<feature type="region of interest" description="Disordered" evidence="6">
    <location>
        <begin position="28"/>
        <end position="51"/>
    </location>
</feature>
<accession>A0A6A6NT77</accession>
<reference evidence="8" key="1">
    <citation type="journal article" date="2020" name="Stud. Mycol.">
        <title>101 Dothideomycetes genomes: a test case for predicting lifestyles and emergence of pathogens.</title>
        <authorList>
            <person name="Haridas S."/>
            <person name="Albert R."/>
            <person name="Binder M."/>
            <person name="Bloem J."/>
            <person name="Labutti K."/>
            <person name="Salamov A."/>
            <person name="Andreopoulos B."/>
            <person name="Baker S."/>
            <person name="Barry K."/>
            <person name="Bills G."/>
            <person name="Bluhm B."/>
            <person name="Cannon C."/>
            <person name="Castanera R."/>
            <person name="Culley D."/>
            <person name="Daum C."/>
            <person name="Ezra D."/>
            <person name="Gonzalez J."/>
            <person name="Henrissat B."/>
            <person name="Kuo A."/>
            <person name="Liang C."/>
            <person name="Lipzen A."/>
            <person name="Lutzoni F."/>
            <person name="Magnuson J."/>
            <person name="Mondo S."/>
            <person name="Nolan M."/>
            <person name="Ohm R."/>
            <person name="Pangilinan J."/>
            <person name="Park H.-J."/>
            <person name="Ramirez L."/>
            <person name="Alfaro M."/>
            <person name="Sun H."/>
            <person name="Tritt A."/>
            <person name="Yoshinaga Y."/>
            <person name="Zwiers L.-H."/>
            <person name="Turgeon B."/>
            <person name="Goodwin S."/>
            <person name="Spatafora J."/>
            <person name="Crous P."/>
            <person name="Grigoriev I."/>
        </authorList>
    </citation>
    <scope>NUCLEOTIDE SEQUENCE</scope>
    <source>
        <strain evidence="8">ATCC 16933</strain>
    </source>
</reference>
<evidence type="ECO:0000256" key="3">
    <source>
        <dbReference type="ARBA" id="ARBA00022840"/>
    </source>
</evidence>
<dbReference type="InterPro" id="IPR011184">
    <property type="entry name" value="DNA_mismatch_repair_Msh2"/>
</dbReference>
<organism evidence="8 9">
    <name type="scientific">Lineolata rhizophorae</name>
    <dbReference type="NCBI Taxonomy" id="578093"/>
    <lineage>
        <taxon>Eukaryota</taxon>
        <taxon>Fungi</taxon>
        <taxon>Dikarya</taxon>
        <taxon>Ascomycota</taxon>
        <taxon>Pezizomycotina</taxon>
        <taxon>Dothideomycetes</taxon>
        <taxon>Dothideomycetes incertae sedis</taxon>
        <taxon>Lineolatales</taxon>
        <taxon>Lineolataceae</taxon>
        <taxon>Lineolata</taxon>
    </lineage>
</organism>
<protein>
    <submittedName>
        <fullName evidence="8">Muts domain V-domain-containing protein</fullName>
    </submittedName>
</protein>
<gene>
    <name evidence="8" type="ORF">BDY21DRAFT_416547</name>
</gene>
<dbReference type="Pfam" id="PF05192">
    <property type="entry name" value="MutS_III"/>
    <property type="match status" value="1"/>
</dbReference>
<dbReference type="GO" id="GO:0005524">
    <property type="term" value="F:ATP binding"/>
    <property type="evidence" value="ECO:0007669"/>
    <property type="project" value="UniProtKB-KW"/>
</dbReference>
<evidence type="ECO:0000256" key="1">
    <source>
        <dbReference type="ARBA" id="ARBA00006271"/>
    </source>
</evidence>
<name>A0A6A6NT77_9PEZI</name>
<dbReference type="InterPro" id="IPR007860">
    <property type="entry name" value="DNA_mmatch_repair_MutS_con_dom"/>
</dbReference>
<dbReference type="InterPro" id="IPR007696">
    <property type="entry name" value="DNA_mismatch_repair_MutS_core"/>
</dbReference>
<dbReference type="SUPFAM" id="SSF53150">
    <property type="entry name" value="DNA repair protein MutS, domain II"/>
    <property type="match status" value="1"/>
</dbReference>
<evidence type="ECO:0000313" key="9">
    <source>
        <dbReference type="Proteomes" id="UP000799766"/>
    </source>
</evidence>
<dbReference type="PIRSF" id="PIRSF005813">
    <property type="entry name" value="MSH2"/>
    <property type="match status" value="1"/>
</dbReference>
<keyword evidence="2" id="KW-0547">Nucleotide-binding</keyword>
<keyword evidence="5" id="KW-0469">Meiosis</keyword>
<dbReference type="FunFam" id="3.40.50.300:FF:002054">
    <property type="entry name" value="DNA mismatch repair protein MSH4"/>
    <property type="match status" value="1"/>
</dbReference>
<dbReference type="InterPro" id="IPR036187">
    <property type="entry name" value="DNA_mismatch_repair_MutS_sf"/>
</dbReference>
<dbReference type="PANTHER" id="PTHR11361:SF21">
    <property type="entry name" value="MUTS PROTEIN HOMOLOG 4"/>
    <property type="match status" value="1"/>
</dbReference>
<dbReference type="AlphaFoldDB" id="A0A6A6NT77"/>
<dbReference type="GO" id="GO:0030983">
    <property type="term" value="F:mismatched DNA binding"/>
    <property type="evidence" value="ECO:0007669"/>
    <property type="project" value="InterPro"/>
</dbReference>
<dbReference type="Pfam" id="PF05188">
    <property type="entry name" value="MutS_II"/>
    <property type="match status" value="1"/>
</dbReference>
<dbReference type="SMART" id="SM00534">
    <property type="entry name" value="MUTSac"/>
    <property type="match status" value="1"/>
</dbReference>
<evidence type="ECO:0000259" key="7">
    <source>
        <dbReference type="PROSITE" id="PS00486"/>
    </source>
</evidence>
<evidence type="ECO:0000313" key="8">
    <source>
        <dbReference type="EMBL" id="KAF2454939.1"/>
    </source>
</evidence>
<dbReference type="InterPro" id="IPR007861">
    <property type="entry name" value="DNA_mismatch_repair_MutS_clamp"/>
</dbReference>
<dbReference type="GO" id="GO:0007131">
    <property type="term" value="P:reciprocal meiotic recombination"/>
    <property type="evidence" value="ECO:0007669"/>
    <property type="project" value="TreeGrafter"/>
</dbReference>
<dbReference type="InterPro" id="IPR036678">
    <property type="entry name" value="MutS_con_dom_sf"/>
</dbReference>
<sequence length="880" mass="98441">MHTQGYVASASTTRSQGYSYSYSYLDGTTTTSQPRRSDGRAGTARPRTGYSTIGGAENQRVICALSESRGVSPTVGLAFVNLDTAEASLSQICDTQTYVRTLNKLIVYSPSEILIISTAAQPKSKLFSIVEENLLETNSFLTLLDRRYWAESTGFDYIQQLAFQEDVEAVKNAIGKNYFAVCSFAAALKHIELGLNMTFPKNALRIKYEPAEGTMMIDVSTIRSLELIQNLEDPKSKYCLFGLLNETQTPMGARMLRSNILQPLTDQGTLTRRYDALEELTTKEEMFYSIRQGKLFLDMDKILSALIVIPSKETIQHAEQSINNIIMLKQFANSIDPIYIALAGVSSQLLKDIRSYCSPVYINPVIELINSVINEDATFANQPLELRNQRTYAVKSGLHGLLDVARTIFKESTDDAYQYVENLQENENLNLELKYDNARQFYIRIPAQDLEERNLPSIFTNVFRKKNKIECQTLDLIKCNQKIFDSHQEVVSCSNQAVQQLTEDVRGHISNLSKICESIALLDMLSSFAQLVTCQDYVKPRLGDTLAIKSGRHPIRDKFQKERFIPNDVYATQQTRFQIITGCNMSGKSTYIRSIALLSVMVQIGCFVPAEFAAFPVLYQLFARVSADDSIEANVSTFASEMRETAFILRNIDHRSMAIIDELGRGTSPRDGLAIAIAISEALVDSHALVWFATHFHEVSSILSERPGVVSMHLEVEMPTADRHKMTMLYRIAPGPTTASHYGLALARVMPLPGIVLEHAERVASHLDDMARRRSMTSAAVLTQRRRKLVLSLKEQLSQARESNMRDEVLSRWLKQLQIEFVRRMQALEDEVAEAAAGAAQRSESNDHEIDGSDKGENDSVDLLPCSGGRNGTGSRTISA</sequence>
<feature type="region of interest" description="Disordered" evidence="6">
    <location>
        <begin position="835"/>
        <end position="880"/>
    </location>
</feature>
<dbReference type="Pfam" id="PF05190">
    <property type="entry name" value="MutS_IV"/>
    <property type="match status" value="1"/>
</dbReference>
<evidence type="ECO:0000256" key="2">
    <source>
        <dbReference type="ARBA" id="ARBA00022741"/>
    </source>
</evidence>
<dbReference type="PANTHER" id="PTHR11361">
    <property type="entry name" value="DNA MISMATCH REPAIR PROTEIN MUTS FAMILY MEMBER"/>
    <property type="match status" value="1"/>
</dbReference>
<dbReference type="InterPro" id="IPR000432">
    <property type="entry name" value="DNA_mismatch_repair_MutS_C"/>
</dbReference>
<feature type="domain" description="DNA mismatch repair proteins mutS family" evidence="7">
    <location>
        <begin position="656"/>
        <end position="672"/>
    </location>
</feature>
<dbReference type="SMART" id="SM00533">
    <property type="entry name" value="MUTSd"/>
    <property type="match status" value="1"/>
</dbReference>
<dbReference type="OrthoDB" id="276261at2759"/>
<dbReference type="InterPro" id="IPR027417">
    <property type="entry name" value="P-loop_NTPase"/>
</dbReference>
<dbReference type="Gene3D" id="1.10.1420.10">
    <property type="match status" value="2"/>
</dbReference>